<gene>
    <name evidence="1" type="ORF">ACE41H_16720</name>
</gene>
<name>A0ABV5AW34_9BACL</name>
<dbReference type="Gene3D" id="3.40.50.300">
    <property type="entry name" value="P-loop containing nucleotide triphosphate hydrolases"/>
    <property type="match status" value="1"/>
</dbReference>
<dbReference type="RefSeq" id="WP_375356607.1">
    <property type="nucleotide sequence ID" value="NZ_JBHHMI010000015.1"/>
</dbReference>
<protein>
    <recommendedName>
        <fullName evidence="3">Sulfotransferase family protein</fullName>
    </recommendedName>
</protein>
<dbReference type="SUPFAM" id="SSF52540">
    <property type="entry name" value="P-loop containing nucleoside triphosphate hydrolases"/>
    <property type="match status" value="1"/>
</dbReference>
<sequence>MHEVSKLFLVFALHRSGSSAVVGVAGLKDPRMVITFDFLKPYFEMLNDITYVFVWRPLNESIQSLAHRHNADFAAAQTLLEPYYANLNYHREQLEKENKDIVDIHFADLPENPEDFVKNIYLRLNCNINYVDFDVIKEFLDQNLKHFQINAR</sequence>
<evidence type="ECO:0000313" key="2">
    <source>
        <dbReference type="Proteomes" id="UP001580346"/>
    </source>
</evidence>
<evidence type="ECO:0000313" key="1">
    <source>
        <dbReference type="EMBL" id="MFB5268408.1"/>
    </source>
</evidence>
<keyword evidence="2" id="KW-1185">Reference proteome</keyword>
<reference evidence="1 2" key="1">
    <citation type="submission" date="2024-09" db="EMBL/GenBank/DDBJ databases">
        <title>Paenibacillus zeirhizospherea sp. nov., isolated from surface of the maize (Zea mays) roots in a horticulture field, Hungary.</title>
        <authorList>
            <person name="Marton D."/>
            <person name="Farkas M."/>
            <person name="Bedics A."/>
            <person name="Toth E."/>
            <person name="Tancsics A."/>
            <person name="Boka K."/>
            <person name="Maroti G."/>
            <person name="Kriszt B."/>
            <person name="Cserhati M."/>
        </authorList>
    </citation>
    <scope>NUCLEOTIDE SEQUENCE [LARGE SCALE GENOMIC DNA]</scope>
    <source>
        <strain evidence="1 2">KCTC 33519</strain>
    </source>
</reference>
<organism evidence="1 2">
    <name type="scientific">Paenibacillus enshidis</name>
    <dbReference type="NCBI Taxonomy" id="1458439"/>
    <lineage>
        <taxon>Bacteria</taxon>
        <taxon>Bacillati</taxon>
        <taxon>Bacillota</taxon>
        <taxon>Bacilli</taxon>
        <taxon>Bacillales</taxon>
        <taxon>Paenibacillaceae</taxon>
        <taxon>Paenibacillus</taxon>
    </lineage>
</organism>
<evidence type="ECO:0008006" key="3">
    <source>
        <dbReference type="Google" id="ProtNLM"/>
    </source>
</evidence>
<comment type="caution">
    <text evidence="1">The sequence shown here is derived from an EMBL/GenBank/DDBJ whole genome shotgun (WGS) entry which is preliminary data.</text>
</comment>
<accession>A0ABV5AW34</accession>
<dbReference type="EMBL" id="JBHHMI010000015">
    <property type="protein sequence ID" value="MFB5268408.1"/>
    <property type="molecule type" value="Genomic_DNA"/>
</dbReference>
<dbReference type="InterPro" id="IPR027417">
    <property type="entry name" value="P-loop_NTPase"/>
</dbReference>
<proteinExistence type="predicted"/>
<dbReference type="Proteomes" id="UP001580346">
    <property type="component" value="Unassembled WGS sequence"/>
</dbReference>